<comment type="cofactor">
    <cofactor evidence="2">
        <name>[4Fe-4S] cluster</name>
        <dbReference type="ChEBI" id="CHEBI:49883"/>
    </cofactor>
</comment>
<dbReference type="PRINTS" id="PR00469">
    <property type="entry name" value="PNDRDTASEII"/>
</dbReference>
<keyword evidence="7" id="KW-0560">Oxidoreductase</keyword>
<dbReference type="Pfam" id="PF07992">
    <property type="entry name" value="Pyr_redox_2"/>
    <property type="match status" value="1"/>
</dbReference>
<feature type="domain" description="NADH:flavin oxidoreductase/NADH oxidase N-terminal" evidence="10">
    <location>
        <begin position="6"/>
        <end position="337"/>
    </location>
</feature>
<dbReference type="Pfam" id="PF00724">
    <property type="entry name" value="Oxidored_FMN"/>
    <property type="match status" value="1"/>
</dbReference>
<proteinExistence type="inferred from homology"/>
<dbReference type="GO" id="GO:0016491">
    <property type="term" value="F:oxidoreductase activity"/>
    <property type="evidence" value="ECO:0007669"/>
    <property type="project" value="UniProtKB-KW"/>
</dbReference>
<evidence type="ECO:0000256" key="6">
    <source>
        <dbReference type="ARBA" id="ARBA00022723"/>
    </source>
</evidence>
<dbReference type="PANTHER" id="PTHR42917:SF2">
    <property type="entry name" value="2,4-DIENOYL-COA REDUCTASE [(2E)-ENOYL-COA-PRODUCING]"/>
    <property type="match status" value="1"/>
</dbReference>
<dbReference type="Gene3D" id="3.50.50.60">
    <property type="entry name" value="FAD/NAD(P)-binding domain"/>
    <property type="match status" value="1"/>
</dbReference>
<reference evidence="12 13" key="1">
    <citation type="submission" date="2019-03" db="EMBL/GenBank/DDBJ databases">
        <title>Metabolic potential of uncultured bacteria and archaea associated with petroleum seepage in deep-sea sediments.</title>
        <authorList>
            <person name="Dong X."/>
            <person name="Hubert C."/>
        </authorList>
    </citation>
    <scope>NUCLEOTIDE SEQUENCE [LARGE SCALE GENOMIC DNA]</scope>
    <source>
        <strain evidence="12">E44_bin92</strain>
    </source>
</reference>
<keyword evidence="8" id="KW-0408">Iron</keyword>
<dbReference type="Gene3D" id="3.40.50.720">
    <property type="entry name" value="NAD(P)-binding Rossmann-like Domain"/>
    <property type="match status" value="1"/>
</dbReference>
<accession>A0A523QM41</accession>
<gene>
    <name evidence="12" type="ORF">E3J95_01040</name>
</gene>
<evidence type="ECO:0000313" key="13">
    <source>
        <dbReference type="Proteomes" id="UP000320781"/>
    </source>
</evidence>
<dbReference type="Gene3D" id="3.20.20.70">
    <property type="entry name" value="Aldolase class I"/>
    <property type="match status" value="1"/>
</dbReference>
<comment type="cofactor">
    <cofactor evidence="1">
        <name>FMN</name>
        <dbReference type="ChEBI" id="CHEBI:58210"/>
    </cofactor>
</comment>
<dbReference type="PANTHER" id="PTHR42917">
    <property type="entry name" value="2,4-DIENOYL-COA REDUCTASE"/>
    <property type="match status" value="1"/>
</dbReference>
<dbReference type="GO" id="GO:0046872">
    <property type="term" value="F:metal ion binding"/>
    <property type="evidence" value="ECO:0007669"/>
    <property type="project" value="UniProtKB-KW"/>
</dbReference>
<protein>
    <submittedName>
        <fullName evidence="12">FAD-binding protein</fullName>
    </submittedName>
</protein>
<evidence type="ECO:0000313" key="12">
    <source>
        <dbReference type="EMBL" id="TES86818.1"/>
    </source>
</evidence>
<evidence type="ECO:0000256" key="4">
    <source>
        <dbReference type="ARBA" id="ARBA00022630"/>
    </source>
</evidence>
<dbReference type="InterPro" id="IPR036188">
    <property type="entry name" value="FAD/NAD-bd_sf"/>
</dbReference>
<name>A0A523QM41_UNCAE</name>
<dbReference type="SUPFAM" id="SSF51395">
    <property type="entry name" value="FMN-linked oxidoreductases"/>
    <property type="match status" value="1"/>
</dbReference>
<dbReference type="GO" id="GO:0051536">
    <property type="term" value="F:iron-sulfur cluster binding"/>
    <property type="evidence" value="ECO:0007669"/>
    <property type="project" value="UniProtKB-KW"/>
</dbReference>
<dbReference type="PRINTS" id="PR00368">
    <property type="entry name" value="FADPNR"/>
</dbReference>
<dbReference type="GO" id="GO:0010181">
    <property type="term" value="F:FMN binding"/>
    <property type="evidence" value="ECO:0007669"/>
    <property type="project" value="InterPro"/>
</dbReference>
<sequence>MNLENLFSPIMVGRSEVKNRVVMAPMGANFEAVDGSVTEALIDYFEERARGEVGLIISPFAMVSREQRIGTLGIFSDRFIPGMSRLCGRVQSFGAKFVLQIAHPGGKAMRELTGKRPLAPSSIESLIYPERPRELTREEIEELIEEFVEAARRAKEAGCDGIEVHGAHTYLIGQFISPHTNRREDEYGKDLEGRMKFPSSIVKGVRRICGEDFVVGFKFSAHEHLEEGVDDDLARKIARYMEKEGADYIHAAATSSTIPGFLECDFPSVPSIYSPQGVLVKLAENVKKGVGIPVIGTGGITDPEYAERVLRERRVDLVAIGRALIADAQWALNARTGKKPRYCIKCNTCHKELFARRRVKCAVNPAAGEERRFEMRKSLSPKKVAVVGAGPAGMEAALVASQRGHNVILYEEKDSIGGKMVFASVPQFKPEIGKLLEYYERSLKKSPVKVRLGHRISALDDLSRESPEVVIVAVGADPLVPEIPGIEKEKVLTVLQLFEDKTLAIGKEVVVVGAGLIGSETSWYLASQNRSVKVVDTLARESILEDEHPTNRSMLIRSMEKEGVKILEKREIVRIEEEGAVVKRENGTEELLRADNVVFATGFEPKDDLRGALSKASFDAEVYFIGDCVEPRKLCEAIHEGYHAAWKI</sequence>
<evidence type="ECO:0000259" key="11">
    <source>
        <dbReference type="Pfam" id="PF07992"/>
    </source>
</evidence>
<evidence type="ECO:0000256" key="3">
    <source>
        <dbReference type="ARBA" id="ARBA00011048"/>
    </source>
</evidence>
<dbReference type="InterPro" id="IPR013785">
    <property type="entry name" value="Aldolase_TIM"/>
</dbReference>
<comment type="similarity">
    <text evidence="3">In the N-terminal section; belongs to the NADH:flavin oxidoreductase/NADH oxidase family.</text>
</comment>
<dbReference type="CDD" id="cd02803">
    <property type="entry name" value="OYE_like_FMN_family"/>
    <property type="match status" value="1"/>
</dbReference>
<dbReference type="InterPro" id="IPR023753">
    <property type="entry name" value="FAD/NAD-binding_dom"/>
</dbReference>
<evidence type="ECO:0000256" key="5">
    <source>
        <dbReference type="ARBA" id="ARBA00022643"/>
    </source>
</evidence>
<dbReference type="Proteomes" id="UP000320781">
    <property type="component" value="Unassembled WGS sequence"/>
</dbReference>
<dbReference type="AlphaFoldDB" id="A0A523QM41"/>
<dbReference type="InterPro" id="IPR051793">
    <property type="entry name" value="NADH:flavin_oxidoreductase"/>
</dbReference>
<dbReference type="EMBL" id="SOKU01000042">
    <property type="protein sequence ID" value="TES86818.1"/>
    <property type="molecule type" value="Genomic_DNA"/>
</dbReference>
<keyword evidence="9" id="KW-0411">Iron-sulfur</keyword>
<evidence type="ECO:0000256" key="9">
    <source>
        <dbReference type="ARBA" id="ARBA00023014"/>
    </source>
</evidence>
<keyword evidence="4" id="KW-0285">Flavoprotein</keyword>
<dbReference type="InterPro" id="IPR001155">
    <property type="entry name" value="OxRdtase_FMN_N"/>
</dbReference>
<keyword evidence="5" id="KW-0288">FMN</keyword>
<evidence type="ECO:0000256" key="1">
    <source>
        <dbReference type="ARBA" id="ARBA00001917"/>
    </source>
</evidence>
<organism evidence="12 13">
    <name type="scientific">Aerophobetes bacterium</name>
    <dbReference type="NCBI Taxonomy" id="2030807"/>
    <lineage>
        <taxon>Bacteria</taxon>
        <taxon>Candidatus Aerophobota</taxon>
    </lineage>
</organism>
<keyword evidence="6" id="KW-0479">Metal-binding</keyword>
<evidence type="ECO:0000256" key="7">
    <source>
        <dbReference type="ARBA" id="ARBA00023002"/>
    </source>
</evidence>
<comment type="caution">
    <text evidence="12">The sequence shown here is derived from an EMBL/GenBank/DDBJ whole genome shotgun (WGS) entry which is preliminary data.</text>
</comment>
<feature type="domain" description="FAD/NAD(P)-binding" evidence="11">
    <location>
        <begin position="382"/>
        <end position="611"/>
    </location>
</feature>
<evidence type="ECO:0000256" key="8">
    <source>
        <dbReference type="ARBA" id="ARBA00023004"/>
    </source>
</evidence>
<evidence type="ECO:0000256" key="2">
    <source>
        <dbReference type="ARBA" id="ARBA00001966"/>
    </source>
</evidence>
<evidence type="ECO:0000259" key="10">
    <source>
        <dbReference type="Pfam" id="PF00724"/>
    </source>
</evidence>
<dbReference type="SUPFAM" id="SSF51905">
    <property type="entry name" value="FAD/NAD(P)-binding domain"/>
    <property type="match status" value="1"/>
</dbReference>